<keyword evidence="2" id="KW-0560">Oxidoreductase</keyword>
<dbReference type="InterPro" id="IPR002347">
    <property type="entry name" value="SDR_fam"/>
</dbReference>
<dbReference type="EMBL" id="QEAN01000160">
    <property type="protein sequence ID" value="TPX45072.1"/>
    <property type="molecule type" value="Genomic_DNA"/>
</dbReference>
<reference evidence="3 4" key="1">
    <citation type="journal article" date="2019" name="Sci. Rep.">
        <title>Comparative genomics of chytrid fungi reveal insights into the obligate biotrophic and pathogenic lifestyle of Synchytrium endobioticum.</title>
        <authorList>
            <person name="van de Vossenberg B.T.L.H."/>
            <person name="Warris S."/>
            <person name="Nguyen H.D.T."/>
            <person name="van Gent-Pelzer M.P.E."/>
            <person name="Joly D.L."/>
            <person name="van de Geest H.C."/>
            <person name="Bonants P.J.M."/>
            <person name="Smith D.S."/>
            <person name="Levesque C.A."/>
            <person name="van der Lee T.A.J."/>
        </authorList>
    </citation>
    <scope>NUCLEOTIDE SEQUENCE [LARGE SCALE GENOMIC DNA]</scope>
    <source>
        <strain evidence="3 4">MB42</strain>
    </source>
</reference>
<protein>
    <recommendedName>
        <fullName evidence="5">Glucose 1-dehydrogenase</fullName>
    </recommendedName>
</protein>
<comment type="caution">
    <text evidence="3">The sequence shown here is derived from an EMBL/GenBank/DDBJ whole genome shotgun (WGS) entry which is preliminary data.</text>
</comment>
<dbReference type="PRINTS" id="PR00081">
    <property type="entry name" value="GDHRDH"/>
</dbReference>
<dbReference type="InterPro" id="IPR036291">
    <property type="entry name" value="NAD(P)-bd_dom_sf"/>
</dbReference>
<evidence type="ECO:0008006" key="5">
    <source>
        <dbReference type="Google" id="ProtNLM"/>
    </source>
</evidence>
<dbReference type="CDD" id="cd05233">
    <property type="entry name" value="SDR_c"/>
    <property type="match status" value="1"/>
</dbReference>
<comment type="similarity">
    <text evidence="1">Belongs to the short-chain dehydrogenases/reductases (SDR) family.</text>
</comment>
<dbReference type="FunFam" id="3.40.50.720:FF:000084">
    <property type="entry name" value="Short-chain dehydrogenase reductase"/>
    <property type="match status" value="1"/>
</dbReference>
<sequence>MNDRTKRVSVDVSIIVRDDDLTRLTQLDHMMHSVHVASTSWVFRLRRKNSSFYTITCANRATTDSGGSKTNTSDKQNHFLSVPAPLVKFSAGFSNPCRICARCSRCKTFSGNKRHGSKQITDMPGRLDGKVAVITGAGSGIGFETAYLFAKEGAHVVCADMNEVTGRAIADKINQEIKPSCGAIRRAVFSKCDVSKEEDVKATCAFAENEFGKLNVMFNNAGIMHPDDDNAETTPEAVWDKTFTINVKGVWWGCKYAIPAMRRAGGGSIINVASFVGILGAATPQLAYTASKGAVVAMTRELAVIHARENIRVNALCPGPLRTKLLMDFLNTEEKKERRLVHVPMGRFGEAIEQAYAVVYLAADESTFTTGTEFVVDGGITGAYVTPLGNTTSLPVYHNVFGE</sequence>
<dbReference type="PRINTS" id="PR00080">
    <property type="entry name" value="SDRFAMILY"/>
</dbReference>
<keyword evidence="4" id="KW-1185">Reference proteome</keyword>
<dbReference type="AlphaFoldDB" id="A0A507D0W1"/>
<evidence type="ECO:0000256" key="2">
    <source>
        <dbReference type="ARBA" id="ARBA00023002"/>
    </source>
</evidence>
<dbReference type="PANTHER" id="PTHR43180:SF66">
    <property type="entry name" value="SHORT-CHAIN DEHYDROGENASE_REDUCTASE FAMILY PROTEIN"/>
    <property type="match status" value="1"/>
</dbReference>
<dbReference type="Proteomes" id="UP000317494">
    <property type="component" value="Unassembled WGS sequence"/>
</dbReference>
<dbReference type="SUPFAM" id="SSF51735">
    <property type="entry name" value="NAD(P)-binding Rossmann-fold domains"/>
    <property type="match status" value="1"/>
</dbReference>
<evidence type="ECO:0000313" key="3">
    <source>
        <dbReference type="EMBL" id="TPX45072.1"/>
    </source>
</evidence>
<gene>
    <name evidence="3" type="ORF">SeMB42_g04107</name>
</gene>
<evidence type="ECO:0000256" key="1">
    <source>
        <dbReference type="ARBA" id="ARBA00006484"/>
    </source>
</evidence>
<organism evidence="3 4">
    <name type="scientific">Synchytrium endobioticum</name>
    <dbReference type="NCBI Taxonomy" id="286115"/>
    <lineage>
        <taxon>Eukaryota</taxon>
        <taxon>Fungi</taxon>
        <taxon>Fungi incertae sedis</taxon>
        <taxon>Chytridiomycota</taxon>
        <taxon>Chytridiomycota incertae sedis</taxon>
        <taxon>Chytridiomycetes</taxon>
        <taxon>Synchytriales</taxon>
        <taxon>Synchytriaceae</taxon>
        <taxon>Synchytrium</taxon>
    </lineage>
</organism>
<proteinExistence type="inferred from homology"/>
<dbReference type="STRING" id="286115.A0A507D0W1"/>
<dbReference type="GO" id="GO:0016491">
    <property type="term" value="F:oxidoreductase activity"/>
    <property type="evidence" value="ECO:0007669"/>
    <property type="project" value="UniProtKB-KW"/>
</dbReference>
<evidence type="ECO:0000313" key="4">
    <source>
        <dbReference type="Proteomes" id="UP000317494"/>
    </source>
</evidence>
<dbReference type="VEuPathDB" id="FungiDB:SeMB42_g04107"/>
<dbReference type="PANTHER" id="PTHR43180">
    <property type="entry name" value="3-OXOACYL-(ACYL-CARRIER-PROTEIN) REDUCTASE (AFU_ORTHOLOGUE AFUA_6G11210)"/>
    <property type="match status" value="1"/>
</dbReference>
<name>A0A507D0W1_9FUNG</name>
<dbReference type="Pfam" id="PF13561">
    <property type="entry name" value="adh_short_C2"/>
    <property type="match status" value="1"/>
</dbReference>
<dbReference type="NCBIfam" id="NF005559">
    <property type="entry name" value="PRK07231.1"/>
    <property type="match status" value="1"/>
</dbReference>
<accession>A0A507D0W1</accession>
<dbReference type="Gene3D" id="3.40.50.720">
    <property type="entry name" value="NAD(P)-binding Rossmann-like Domain"/>
    <property type="match status" value="1"/>
</dbReference>